<proteinExistence type="predicted"/>
<accession>A0A1Y2ES00</accession>
<reference evidence="1 2" key="1">
    <citation type="submission" date="2016-07" db="EMBL/GenBank/DDBJ databases">
        <title>Pervasive Adenine N6-methylation of Active Genes in Fungi.</title>
        <authorList>
            <consortium name="DOE Joint Genome Institute"/>
            <person name="Mondo S.J."/>
            <person name="Dannebaum R.O."/>
            <person name="Kuo R.C."/>
            <person name="Labutti K."/>
            <person name="Haridas S."/>
            <person name="Kuo A."/>
            <person name="Salamov A."/>
            <person name="Ahrendt S.R."/>
            <person name="Lipzen A."/>
            <person name="Sullivan W."/>
            <person name="Andreopoulos W.B."/>
            <person name="Clum A."/>
            <person name="Lindquist E."/>
            <person name="Daum C."/>
            <person name="Ramamoorthy G.K."/>
            <person name="Gryganskyi A."/>
            <person name="Culley D."/>
            <person name="Magnuson J.K."/>
            <person name="James T.Y."/>
            <person name="O'Malley M.A."/>
            <person name="Stajich J.E."/>
            <person name="Spatafora J.W."/>
            <person name="Visel A."/>
            <person name="Grigoriev I.V."/>
        </authorList>
    </citation>
    <scope>NUCLEOTIDE SEQUENCE [LARGE SCALE GENOMIC DNA]</scope>
    <source>
        <strain evidence="1 2">62-1032</strain>
    </source>
</reference>
<dbReference type="AlphaFoldDB" id="A0A1Y2ES00"/>
<dbReference type="Proteomes" id="UP000193467">
    <property type="component" value="Unassembled WGS sequence"/>
</dbReference>
<dbReference type="EMBL" id="MCGR01000042">
    <property type="protein sequence ID" value="ORY74319.1"/>
    <property type="molecule type" value="Genomic_DNA"/>
</dbReference>
<evidence type="ECO:0000313" key="2">
    <source>
        <dbReference type="Proteomes" id="UP000193467"/>
    </source>
</evidence>
<sequence length="119" mass="13149">MTVKTIEGLEEWEEALDLEHDELAVVLLFNSEAEAGNSIRRDFDDVSTQFPGFDHYILDVASSQDLIKLADLEDVETPSLIAFRGSRQYGPAESISVDDLETVSDDIKAFLQGLPVSST</sequence>
<dbReference type="InParanoid" id="A0A1Y2ES00"/>
<protein>
    <recommendedName>
        <fullName evidence="3">Thioredoxin domain-containing protein</fullName>
    </recommendedName>
</protein>
<evidence type="ECO:0008006" key="3">
    <source>
        <dbReference type="Google" id="ProtNLM"/>
    </source>
</evidence>
<gene>
    <name evidence="1" type="ORF">BCR35DRAFT_306788</name>
</gene>
<keyword evidence="2" id="KW-1185">Reference proteome</keyword>
<organism evidence="1 2">
    <name type="scientific">Leucosporidium creatinivorum</name>
    <dbReference type="NCBI Taxonomy" id="106004"/>
    <lineage>
        <taxon>Eukaryota</taxon>
        <taxon>Fungi</taxon>
        <taxon>Dikarya</taxon>
        <taxon>Basidiomycota</taxon>
        <taxon>Pucciniomycotina</taxon>
        <taxon>Microbotryomycetes</taxon>
        <taxon>Leucosporidiales</taxon>
        <taxon>Leucosporidium</taxon>
    </lineage>
</organism>
<evidence type="ECO:0000313" key="1">
    <source>
        <dbReference type="EMBL" id="ORY74319.1"/>
    </source>
</evidence>
<comment type="caution">
    <text evidence="1">The sequence shown here is derived from an EMBL/GenBank/DDBJ whole genome shotgun (WGS) entry which is preliminary data.</text>
</comment>
<name>A0A1Y2ES00_9BASI</name>